<dbReference type="SUPFAM" id="SSF52540">
    <property type="entry name" value="P-loop containing nucleoside triphosphate hydrolases"/>
    <property type="match status" value="2"/>
</dbReference>
<dbReference type="GO" id="GO:0034728">
    <property type="term" value="P:nucleosome organization"/>
    <property type="evidence" value="ECO:0007669"/>
    <property type="project" value="TreeGrafter"/>
</dbReference>
<dbReference type="GO" id="GO:0031491">
    <property type="term" value="F:nucleosome binding"/>
    <property type="evidence" value="ECO:0007669"/>
    <property type="project" value="InterPro"/>
</dbReference>
<dbReference type="SMART" id="SM00490">
    <property type="entry name" value="HELICc"/>
    <property type="match status" value="1"/>
</dbReference>
<dbReference type="Pfam" id="PF09111">
    <property type="entry name" value="SLIDE"/>
    <property type="match status" value="1"/>
</dbReference>
<dbReference type="PROSITE" id="PS51194">
    <property type="entry name" value="HELICASE_CTER"/>
    <property type="match status" value="1"/>
</dbReference>
<evidence type="ECO:0000256" key="1">
    <source>
        <dbReference type="ARBA" id="ARBA00004123"/>
    </source>
</evidence>
<evidence type="ECO:0000256" key="4">
    <source>
        <dbReference type="ARBA" id="ARBA00022801"/>
    </source>
</evidence>
<feature type="domain" description="Helicase C-terminal" evidence="9">
    <location>
        <begin position="657"/>
        <end position="808"/>
    </location>
</feature>
<feature type="compositionally biased region" description="Acidic residues" evidence="7">
    <location>
        <begin position="139"/>
        <end position="170"/>
    </location>
</feature>
<dbReference type="GO" id="GO:0005634">
    <property type="term" value="C:nucleus"/>
    <property type="evidence" value="ECO:0007669"/>
    <property type="project" value="UniProtKB-SubCell"/>
</dbReference>
<comment type="caution">
    <text evidence="10">The sequence shown here is derived from an EMBL/GenBank/DDBJ whole genome shotgun (WGS) entry which is preliminary data.</text>
</comment>
<dbReference type="GO" id="GO:0016887">
    <property type="term" value="F:ATP hydrolysis activity"/>
    <property type="evidence" value="ECO:0007669"/>
    <property type="project" value="TreeGrafter"/>
</dbReference>
<feature type="region of interest" description="Disordered" evidence="7">
    <location>
        <begin position="1191"/>
        <end position="1216"/>
    </location>
</feature>
<evidence type="ECO:0000259" key="9">
    <source>
        <dbReference type="PROSITE" id="PS51194"/>
    </source>
</evidence>
<feature type="compositionally biased region" description="Low complexity" evidence="7">
    <location>
        <begin position="52"/>
        <end position="65"/>
    </location>
</feature>
<dbReference type="EMBL" id="BTGC01000003">
    <property type="protein sequence ID" value="GMM50652.1"/>
    <property type="molecule type" value="Genomic_DNA"/>
</dbReference>
<evidence type="ECO:0000256" key="3">
    <source>
        <dbReference type="ARBA" id="ARBA00022741"/>
    </source>
</evidence>
<comment type="similarity">
    <text evidence="2">Belongs to the SNF2/RAD54 helicase family. ISWI subfamily.</text>
</comment>
<dbReference type="Proteomes" id="UP001362899">
    <property type="component" value="Unassembled WGS sequence"/>
</dbReference>
<dbReference type="Pfam" id="PF00176">
    <property type="entry name" value="SNF2-rel_dom"/>
    <property type="match status" value="1"/>
</dbReference>
<dbReference type="Gene3D" id="1.10.10.60">
    <property type="entry name" value="Homeodomain-like"/>
    <property type="match status" value="2"/>
</dbReference>
<protein>
    <submittedName>
        <fullName evidence="10">Uncharacterized protein</fullName>
    </submittedName>
</protein>
<feature type="compositionally biased region" description="Basic residues" evidence="7">
    <location>
        <begin position="1"/>
        <end position="14"/>
    </location>
</feature>
<name>A0AAV5RHT7_STABA</name>
<dbReference type="InterPro" id="IPR049730">
    <property type="entry name" value="SNF2/RAD54-like_C"/>
</dbReference>
<feature type="region of interest" description="Disordered" evidence="7">
    <location>
        <begin position="234"/>
        <end position="274"/>
    </location>
</feature>
<dbReference type="PANTHER" id="PTHR45623:SF49">
    <property type="entry name" value="SWI_SNF-RELATED MATRIX-ASSOCIATED ACTIN-DEPENDENT REGULATOR OF CHROMATIN SUBFAMILY A MEMBER 5"/>
    <property type="match status" value="1"/>
</dbReference>
<dbReference type="InterPro" id="IPR027417">
    <property type="entry name" value="P-loop_NTPase"/>
</dbReference>
<dbReference type="CDD" id="cd18793">
    <property type="entry name" value="SF2_C_SNF"/>
    <property type="match status" value="1"/>
</dbReference>
<evidence type="ECO:0000313" key="11">
    <source>
        <dbReference type="Proteomes" id="UP001362899"/>
    </source>
</evidence>
<dbReference type="PANTHER" id="PTHR45623">
    <property type="entry name" value="CHROMODOMAIN-HELICASE-DNA-BINDING PROTEIN 3-RELATED-RELATED"/>
    <property type="match status" value="1"/>
</dbReference>
<evidence type="ECO:0000259" key="8">
    <source>
        <dbReference type="PROSITE" id="PS51192"/>
    </source>
</evidence>
<dbReference type="GO" id="GO:0000785">
    <property type="term" value="C:chromatin"/>
    <property type="evidence" value="ECO:0007669"/>
    <property type="project" value="TreeGrafter"/>
</dbReference>
<keyword evidence="6" id="KW-0539">Nucleus</keyword>
<accession>A0AAV5RHT7</accession>
<dbReference type="InterPro" id="IPR015194">
    <property type="entry name" value="ISWI_HAND-dom"/>
</dbReference>
<comment type="subcellular location">
    <subcellularLocation>
        <location evidence="1">Nucleus</location>
    </subcellularLocation>
</comment>
<feature type="domain" description="Helicase ATP-binding" evidence="8">
    <location>
        <begin position="317"/>
        <end position="482"/>
    </location>
</feature>
<dbReference type="Pfam" id="PF09110">
    <property type="entry name" value="HAND"/>
    <property type="match status" value="1"/>
</dbReference>
<dbReference type="InterPro" id="IPR036306">
    <property type="entry name" value="ISWI_HAND-dom_sf"/>
</dbReference>
<dbReference type="PROSITE" id="PS51192">
    <property type="entry name" value="HELICASE_ATP_BIND_1"/>
    <property type="match status" value="1"/>
</dbReference>
<evidence type="ECO:0000256" key="7">
    <source>
        <dbReference type="SAM" id="MobiDB-lite"/>
    </source>
</evidence>
<feature type="region of interest" description="Disordered" evidence="7">
    <location>
        <begin position="503"/>
        <end position="548"/>
    </location>
</feature>
<proteinExistence type="inferred from homology"/>
<keyword evidence="3" id="KW-0547">Nucleotide-binding</keyword>
<feature type="region of interest" description="Disordered" evidence="7">
    <location>
        <begin position="1"/>
        <end position="179"/>
    </location>
</feature>
<reference evidence="10 11" key="1">
    <citation type="journal article" date="2023" name="Elife">
        <title>Identification of key yeast species and microbe-microbe interactions impacting larval growth of Drosophila in the wild.</title>
        <authorList>
            <person name="Mure A."/>
            <person name="Sugiura Y."/>
            <person name="Maeda R."/>
            <person name="Honda K."/>
            <person name="Sakurai N."/>
            <person name="Takahashi Y."/>
            <person name="Watada M."/>
            <person name="Katoh T."/>
            <person name="Gotoh A."/>
            <person name="Gotoh Y."/>
            <person name="Taniguchi I."/>
            <person name="Nakamura K."/>
            <person name="Hayashi T."/>
            <person name="Katayama T."/>
            <person name="Uemura T."/>
            <person name="Hattori Y."/>
        </authorList>
    </citation>
    <scope>NUCLEOTIDE SEQUENCE [LARGE SCALE GENOMIC DNA]</scope>
    <source>
        <strain evidence="10 11">SB-73</strain>
    </source>
</reference>
<dbReference type="InterPro" id="IPR009057">
    <property type="entry name" value="Homeodomain-like_sf"/>
</dbReference>
<sequence length="1216" mass="139260">MARQLRKRSARQKSRLLETAVLNSSESSGNEREDQSALTASDRYALRQQRRSNGSESAKSGKSGSTFKKVNGKTAPPRAAPSRSRSLSNSSKSRGKPGPSAKSRSRTQDKQAEESSESESDVEGSQENEEESSGNGNENGEESGDSEQSEEESESSDDDEEDAEDDDFSAEDIAQRKKTYFVKGLDVQSIREEETLTRFKYLFNLGDIFRKFVDLKAKKDPKFKKLLDKAERMNRLAANRPKPAKSRNSRPSSYSGRKARRKHKQQIESGELEIEEEEEKEFEQEFEEDTITVFNESPGFLNGTLRPYQVDGLNWLISLYTNRINGIFADEMGLGKTFQCISFLGYLRHIVGISGPHLVIVPKSTVQNWAREFAQWTPEVKVCVLAGDKQERADIIKDQILQCKFDVLITSFELVIREKSTLQKIAWQYTIVDEAHRIKNEESILSKIMRILFSKHRLLITGTPLQNNLHELWALLNFLLPDVFSDSDVFDEWFSHGGGAQEIEDGQEEHSSDAQDAQSDQEESEATETKGTQDETQPEDENDESSGNAQVIQQLRTLLSPFLLRRVKSDVEHSLLPKREINLYVGMTEMQVKWYQNLLRKNVDSVNNKAESKNRLMNVAMQLRKCCNHPYLFDGAEPGPPFTTDEHIVQNSGKMIFLDKLLQRVKAQGSRVLIFSQMSRMLDILEDYCSLRDYEYCRIDGSTSHEDRTNAIDSYNRPGSNKFIFLLTTRAGGLGINLTTADQVIIYDSDWNPQADLQAMDRAHRIGQKKQVWVYRFIVENAIEEKILDRAAHKLRLDQLVIQQPSNTSSSAEKAKQSASKNELADMIRHGAQEVFDHKTGTINNELSIDEILAAGEKRTKELNAKYSELGLNELRQITFDNPPAQPVIINPDTDSDGTAANDYHDYRHHPRRARNMAVYADEVPEQAPRLNTKPPKQLVLHDYQFFPKELQELQEKELLWYRKQTGFRVSSEDYSSDEEDDSEAVNLEIEQAEPFTEEDAELKESLIKEGFPNFTKRDFFHFINLVAKHGVNGKVAENKFSDMASDWPGKKIEEIERYYKVFSERHKEISDYERYLGQLEAGESRNRREKHRMNLLTQKVNTSRTPLIDLVVAQPTGGSSTRNRFSDSNDRFLVVEMERIGLDKEDLYDTIKENIQTCGLFDFDWYFLSRSTTEISRRCGSLLNLIVKEMDQPNKDGSEKRKRGADRESKKIKQE</sequence>
<evidence type="ECO:0000256" key="6">
    <source>
        <dbReference type="ARBA" id="ARBA00023242"/>
    </source>
</evidence>
<gene>
    <name evidence="10" type="ORF">DASB73_016100</name>
</gene>
<dbReference type="SMART" id="SM00487">
    <property type="entry name" value="DEXDc"/>
    <property type="match status" value="1"/>
</dbReference>
<keyword evidence="11" id="KW-1185">Reference proteome</keyword>
<dbReference type="Pfam" id="PF00271">
    <property type="entry name" value="Helicase_C"/>
    <property type="match status" value="1"/>
</dbReference>
<dbReference type="InterPro" id="IPR001650">
    <property type="entry name" value="Helicase_C-like"/>
</dbReference>
<dbReference type="InterPro" id="IPR014001">
    <property type="entry name" value="Helicase_ATP-bd"/>
</dbReference>
<dbReference type="InterPro" id="IPR000330">
    <property type="entry name" value="SNF2_N"/>
</dbReference>
<dbReference type="SUPFAM" id="SSF46689">
    <property type="entry name" value="Homeodomain-like"/>
    <property type="match status" value="1"/>
</dbReference>
<evidence type="ECO:0000256" key="5">
    <source>
        <dbReference type="ARBA" id="ARBA00022840"/>
    </source>
</evidence>
<dbReference type="Gene3D" id="1.10.1040.30">
    <property type="entry name" value="ISWI, HAND domain"/>
    <property type="match status" value="1"/>
</dbReference>
<dbReference type="SUPFAM" id="SSF101224">
    <property type="entry name" value="HAND domain of the nucleosome remodeling ATPase ISWI"/>
    <property type="match status" value="1"/>
</dbReference>
<evidence type="ECO:0000256" key="2">
    <source>
        <dbReference type="ARBA" id="ARBA00009687"/>
    </source>
</evidence>
<dbReference type="GO" id="GO:0005524">
    <property type="term" value="F:ATP binding"/>
    <property type="evidence" value="ECO:0007669"/>
    <property type="project" value="InterPro"/>
</dbReference>
<dbReference type="Gene3D" id="3.40.50.10810">
    <property type="entry name" value="Tandem AAA-ATPase domain"/>
    <property type="match status" value="1"/>
</dbReference>
<feature type="compositionally biased region" description="Acidic residues" evidence="7">
    <location>
        <begin position="114"/>
        <end position="132"/>
    </location>
</feature>
<dbReference type="AlphaFoldDB" id="A0AAV5RHT7"/>
<dbReference type="GO" id="GO:0003677">
    <property type="term" value="F:DNA binding"/>
    <property type="evidence" value="ECO:0007669"/>
    <property type="project" value="InterPro"/>
</dbReference>
<keyword evidence="4" id="KW-0378">Hydrolase</keyword>
<dbReference type="FunFam" id="3.40.50.300:FF:000082">
    <property type="entry name" value="ISWI chromatin remodeling complex ATPase ISW1"/>
    <property type="match status" value="1"/>
</dbReference>
<organism evidence="10 11">
    <name type="scientific">Starmerella bacillaris</name>
    <name type="common">Yeast</name>
    <name type="synonym">Candida zemplinina</name>
    <dbReference type="NCBI Taxonomy" id="1247836"/>
    <lineage>
        <taxon>Eukaryota</taxon>
        <taxon>Fungi</taxon>
        <taxon>Dikarya</taxon>
        <taxon>Ascomycota</taxon>
        <taxon>Saccharomycotina</taxon>
        <taxon>Dipodascomycetes</taxon>
        <taxon>Dipodascales</taxon>
        <taxon>Trichomonascaceae</taxon>
        <taxon>Starmerella</taxon>
    </lineage>
</organism>
<dbReference type="InterPro" id="IPR038718">
    <property type="entry name" value="SNF2-like_sf"/>
</dbReference>
<evidence type="ECO:0000313" key="10">
    <source>
        <dbReference type="EMBL" id="GMM50652.1"/>
    </source>
</evidence>
<dbReference type="GO" id="GO:0140658">
    <property type="term" value="F:ATP-dependent chromatin remodeler activity"/>
    <property type="evidence" value="ECO:0007669"/>
    <property type="project" value="TreeGrafter"/>
</dbReference>
<dbReference type="InterPro" id="IPR015195">
    <property type="entry name" value="SLIDE"/>
</dbReference>
<feature type="compositionally biased region" description="Low complexity" evidence="7">
    <location>
        <begin position="75"/>
        <end position="92"/>
    </location>
</feature>
<keyword evidence="5" id="KW-0067">ATP-binding</keyword>
<dbReference type="GO" id="GO:0042393">
    <property type="term" value="F:histone binding"/>
    <property type="evidence" value="ECO:0007669"/>
    <property type="project" value="TreeGrafter"/>
</dbReference>
<dbReference type="Gene3D" id="3.40.50.300">
    <property type="entry name" value="P-loop containing nucleotide triphosphate hydrolases"/>
    <property type="match status" value="1"/>
</dbReference>